<dbReference type="EMBL" id="GEBQ01010046">
    <property type="protein sequence ID" value="JAT29931.1"/>
    <property type="molecule type" value="Transcribed_RNA"/>
</dbReference>
<feature type="region of interest" description="Disordered" evidence="1">
    <location>
        <begin position="151"/>
        <end position="170"/>
    </location>
</feature>
<sequence length="193" mass="21160">TKHPQKPGLVTKPISYTSSNQALKPKPVSNIITHPTTEKNYITNSGLHEDNLLLIPTINNNKPNVEDVTNAASINHILHLLNDSEPSPEQISTHAPSLSTWVSINGKPEKTDSSQTSYTTSNYFQYDKFKEPTVSTTVHHVQGPSFQVTPQIKITPKPHDSTSPEPPPTVIVLGPFNTYSSVKPPVTTSYGDQ</sequence>
<evidence type="ECO:0000256" key="1">
    <source>
        <dbReference type="SAM" id="MobiDB-lite"/>
    </source>
</evidence>
<evidence type="ECO:0000313" key="2">
    <source>
        <dbReference type="EMBL" id="JAT29931.1"/>
    </source>
</evidence>
<feature type="non-terminal residue" evidence="2">
    <location>
        <position position="193"/>
    </location>
</feature>
<feature type="non-terminal residue" evidence="2">
    <location>
        <position position="1"/>
    </location>
</feature>
<accession>A0A1B6M1X2</accession>
<protein>
    <submittedName>
        <fullName evidence="2">Uncharacterized protein</fullName>
    </submittedName>
</protein>
<proteinExistence type="predicted"/>
<name>A0A1B6M1X2_9HEMI</name>
<reference evidence="2" key="1">
    <citation type="submission" date="2015-11" db="EMBL/GenBank/DDBJ databases">
        <title>De novo transcriptome assembly of four potential Pierce s Disease insect vectors from Arizona vineyards.</title>
        <authorList>
            <person name="Tassone E.E."/>
        </authorList>
    </citation>
    <scope>NUCLEOTIDE SEQUENCE</scope>
</reference>
<gene>
    <name evidence="2" type="ORF">g.52266</name>
</gene>
<dbReference type="AlphaFoldDB" id="A0A1B6M1X2"/>
<organism evidence="2">
    <name type="scientific">Graphocephala atropunctata</name>
    <dbReference type="NCBI Taxonomy" id="36148"/>
    <lineage>
        <taxon>Eukaryota</taxon>
        <taxon>Metazoa</taxon>
        <taxon>Ecdysozoa</taxon>
        <taxon>Arthropoda</taxon>
        <taxon>Hexapoda</taxon>
        <taxon>Insecta</taxon>
        <taxon>Pterygota</taxon>
        <taxon>Neoptera</taxon>
        <taxon>Paraneoptera</taxon>
        <taxon>Hemiptera</taxon>
        <taxon>Auchenorrhyncha</taxon>
        <taxon>Membracoidea</taxon>
        <taxon>Cicadellidae</taxon>
        <taxon>Cicadellinae</taxon>
        <taxon>Cicadellini</taxon>
        <taxon>Graphocephala</taxon>
    </lineage>
</organism>